<keyword evidence="3" id="KW-1185">Reference proteome</keyword>
<evidence type="ECO:0000256" key="1">
    <source>
        <dbReference type="SAM" id="MobiDB-lite"/>
    </source>
</evidence>
<feature type="compositionally biased region" description="Polar residues" evidence="1">
    <location>
        <begin position="1"/>
        <end position="13"/>
    </location>
</feature>
<sequence length="67" mass="7363">MAQHLQHSSTLNKEATWKRMNAAAKASSNPGAPIRFAKTTDANSAYAGKTWTWDPKKGNSPPEGFFR</sequence>
<dbReference type="GeneID" id="90643888"/>
<organism evidence="2 3">
    <name type="scientific">Cercospora beticola</name>
    <name type="common">Sugarbeet leaf spot fungus</name>
    <dbReference type="NCBI Taxonomy" id="122368"/>
    <lineage>
        <taxon>Eukaryota</taxon>
        <taxon>Fungi</taxon>
        <taxon>Dikarya</taxon>
        <taxon>Ascomycota</taxon>
        <taxon>Pezizomycotina</taxon>
        <taxon>Dothideomycetes</taxon>
        <taxon>Dothideomycetidae</taxon>
        <taxon>Mycosphaerellales</taxon>
        <taxon>Mycosphaerellaceae</taxon>
        <taxon>Cercospora</taxon>
    </lineage>
</organism>
<accession>A0ABZ0NF19</accession>
<dbReference type="RefSeq" id="XP_065458368.1">
    <property type="nucleotide sequence ID" value="XM_065602296.1"/>
</dbReference>
<name>A0ABZ0NF19_CERBT</name>
<evidence type="ECO:0000313" key="3">
    <source>
        <dbReference type="Proteomes" id="UP001302367"/>
    </source>
</evidence>
<dbReference type="EMBL" id="CP134185">
    <property type="protein sequence ID" value="WPA98120.1"/>
    <property type="molecule type" value="Genomic_DNA"/>
</dbReference>
<proteinExistence type="predicted"/>
<dbReference type="Proteomes" id="UP001302367">
    <property type="component" value="Chromosome 2"/>
</dbReference>
<feature type="region of interest" description="Disordered" evidence="1">
    <location>
        <begin position="1"/>
        <end position="36"/>
    </location>
</feature>
<protein>
    <submittedName>
        <fullName evidence="2">Uncharacterized protein</fullName>
    </submittedName>
</protein>
<gene>
    <name evidence="2" type="ORF">RHO25_002731</name>
</gene>
<evidence type="ECO:0000313" key="2">
    <source>
        <dbReference type="EMBL" id="WPA98120.1"/>
    </source>
</evidence>
<reference evidence="2 3" key="1">
    <citation type="submission" date="2023-09" db="EMBL/GenBank/DDBJ databases">
        <title>Complete-Gapless Cercospora beticola genome.</title>
        <authorList>
            <person name="Wyatt N.A."/>
            <person name="Spanner R.E."/>
            <person name="Bolton M.D."/>
        </authorList>
    </citation>
    <scope>NUCLEOTIDE SEQUENCE [LARGE SCALE GENOMIC DNA]</scope>
    <source>
        <strain evidence="2">Cb09-40</strain>
    </source>
</reference>